<dbReference type="SUPFAM" id="SSF53335">
    <property type="entry name" value="S-adenosyl-L-methionine-dependent methyltransferases"/>
    <property type="match status" value="1"/>
</dbReference>
<dbReference type="InterPro" id="IPR006342">
    <property type="entry name" value="FkbM_mtfrase"/>
</dbReference>
<protein>
    <submittedName>
        <fullName evidence="2">FkbM family methyltransferase</fullName>
    </submittedName>
</protein>
<dbReference type="Pfam" id="PF05050">
    <property type="entry name" value="Methyltransf_21"/>
    <property type="match status" value="1"/>
</dbReference>
<dbReference type="PANTHER" id="PTHR34203:SF15">
    <property type="entry name" value="SLL1173 PROTEIN"/>
    <property type="match status" value="1"/>
</dbReference>
<evidence type="ECO:0000313" key="2">
    <source>
        <dbReference type="EMBL" id="MEJ5046287.1"/>
    </source>
</evidence>
<gene>
    <name evidence="2" type="ORF">WH298_13940</name>
</gene>
<dbReference type="PANTHER" id="PTHR34203">
    <property type="entry name" value="METHYLTRANSFERASE, FKBM FAMILY PROTEIN"/>
    <property type="match status" value="1"/>
</dbReference>
<proteinExistence type="predicted"/>
<comment type="caution">
    <text evidence="2">The sequence shown here is derived from an EMBL/GenBank/DDBJ whole genome shotgun (WGS) entry which is preliminary data.</text>
</comment>
<keyword evidence="2" id="KW-0489">Methyltransferase</keyword>
<evidence type="ECO:0000259" key="1">
    <source>
        <dbReference type="Pfam" id="PF05050"/>
    </source>
</evidence>
<dbReference type="EMBL" id="JBBGZW010000001">
    <property type="protein sequence ID" value="MEJ5046287.1"/>
    <property type="molecule type" value="Genomic_DNA"/>
</dbReference>
<dbReference type="Proteomes" id="UP001362100">
    <property type="component" value="Unassembled WGS sequence"/>
</dbReference>
<dbReference type="GO" id="GO:0032259">
    <property type="term" value="P:methylation"/>
    <property type="evidence" value="ECO:0007669"/>
    <property type="project" value="UniProtKB-KW"/>
</dbReference>
<dbReference type="Gene3D" id="3.40.50.150">
    <property type="entry name" value="Vaccinia Virus protein VP39"/>
    <property type="match status" value="1"/>
</dbReference>
<dbReference type="GO" id="GO:0008168">
    <property type="term" value="F:methyltransferase activity"/>
    <property type="evidence" value="ECO:0007669"/>
    <property type="project" value="UniProtKB-KW"/>
</dbReference>
<dbReference type="InterPro" id="IPR029063">
    <property type="entry name" value="SAM-dependent_MTases_sf"/>
</dbReference>
<reference evidence="2 3" key="1">
    <citation type="submission" date="2023-12" db="EMBL/GenBank/DDBJ databases">
        <title>Gut-associated functions are favored during microbiome assembly across C. elegans life.</title>
        <authorList>
            <person name="Zimmermann J."/>
        </authorList>
    </citation>
    <scope>NUCLEOTIDE SEQUENCE [LARGE SCALE GENOMIC DNA]</scope>
    <source>
        <strain evidence="2 3">BIGb0393</strain>
    </source>
</reference>
<keyword evidence="3" id="KW-1185">Reference proteome</keyword>
<dbReference type="RefSeq" id="WP_180823131.1">
    <property type="nucleotide sequence ID" value="NZ_JACAWY010000001.1"/>
</dbReference>
<name>A0ABU8PU57_9GAMM</name>
<evidence type="ECO:0000313" key="3">
    <source>
        <dbReference type="Proteomes" id="UP001362100"/>
    </source>
</evidence>
<keyword evidence="2" id="KW-0808">Transferase</keyword>
<dbReference type="NCBIfam" id="TIGR01444">
    <property type="entry name" value="fkbM_fam"/>
    <property type="match status" value="1"/>
</dbReference>
<feature type="domain" description="Methyltransferase FkbM" evidence="1">
    <location>
        <begin position="58"/>
        <end position="194"/>
    </location>
</feature>
<dbReference type="InterPro" id="IPR052514">
    <property type="entry name" value="SAM-dependent_MTase"/>
</dbReference>
<accession>A0ABU8PU57</accession>
<sequence>MEHSSRPSLYQVDNLSYMLSSGPDMINAHLRGGKAWEPTTLQISQLLIAGIERPILIDVGANLGAWSVPMGDHIRAKGGKLYAFEPQRQVFYQLCANLFSNQLFHCHAMQMAIGDANGEIDVPVLDMQTEVNVGALSLDADIRAQQKMLSTAFTESESVRIATLDSLHLPAAHLVKVDVEGLELEVLKGARQWLESSGYPAILFEVWGDYLPALIPKRNRLLNLLKRALGYEVEMFGELGIAQHPQNKRLEIKKTDKGMEIRRLV</sequence>
<organism evidence="2 3">
    <name type="scientific">Pantoea nemavictus</name>
    <dbReference type="NCBI Taxonomy" id="2726955"/>
    <lineage>
        <taxon>Bacteria</taxon>
        <taxon>Pseudomonadati</taxon>
        <taxon>Pseudomonadota</taxon>
        <taxon>Gammaproteobacteria</taxon>
        <taxon>Enterobacterales</taxon>
        <taxon>Erwiniaceae</taxon>
        <taxon>Pantoea</taxon>
    </lineage>
</organism>